<evidence type="ECO:0000313" key="2">
    <source>
        <dbReference type="EMBL" id="KZT71576.1"/>
    </source>
</evidence>
<gene>
    <name evidence="2" type="ORF">DAEQUDRAFT_113093</name>
</gene>
<name>A0A165S624_9APHY</name>
<dbReference type="Gene3D" id="1.20.58.2190">
    <property type="match status" value="1"/>
</dbReference>
<feature type="region of interest" description="Disordered" evidence="1">
    <location>
        <begin position="1"/>
        <end position="33"/>
    </location>
</feature>
<evidence type="ECO:0000313" key="3">
    <source>
        <dbReference type="Proteomes" id="UP000076727"/>
    </source>
</evidence>
<evidence type="ECO:0000256" key="1">
    <source>
        <dbReference type="SAM" id="MobiDB-lite"/>
    </source>
</evidence>
<sequence>MTRSPPPSNAASRPSARQHRQTPPSKLSANPGILRPNARELAIQSLLTLKTLAENIVAHPNEDKFKKFKPTNSKIKRMLVDPKGTLEYAVAMGQSANMQYHGEYPCQVLLMQVVDFQPYYIFNGRHVRDLEIGLAIIHETLERELVKNEREERAKREAKEAEENVKEKVRPSLRDLHPSPTSFIRS</sequence>
<dbReference type="OrthoDB" id="49605at2759"/>
<dbReference type="Proteomes" id="UP000076727">
    <property type="component" value="Unassembled WGS sequence"/>
</dbReference>
<dbReference type="AlphaFoldDB" id="A0A165S624"/>
<dbReference type="InterPro" id="IPR036339">
    <property type="entry name" value="PUB-like_dom_sf"/>
</dbReference>
<keyword evidence="3" id="KW-1185">Reference proteome</keyword>
<feature type="region of interest" description="Disordered" evidence="1">
    <location>
        <begin position="148"/>
        <end position="186"/>
    </location>
</feature>
<dbReference type="CDD" id="cd09212">
    <property type="entry name" value="PUB"/>
    <property type="match status" value="1"/>
</dbReference>
<accession>A0A165S624</accession>
<dbReference type="EMBL" id="KV429045">
    <property type="protein sequence ID" value="KZT71576.1"/>
    <property type="molecule type" value="Genomic_DNA"/>
</dbReference>
<reference evidence="2 3" key="1">
    <citation type="journal article" date="2016" name="Mol. Biol. Evol.">
        <title>Comparative Genomics of Early-Diverging Mushroom-Forming Fungi Provides Insights into the Origins of Lignocellulose Decay Capabilities.</title>
        <authorList>
            <person name="Nagy L.G."/>
            <person name="Riley R."/>
            <person name="Tritt A."/>
            <person name="Adam C."/>
            <person name="Daum C."/>
            <person name="Floudas D."/>
            <person name="Sun H."/>
            <person name="Yadav J.S."/>
            <person name="Pangilinan J."/>
            <person name="Larsson K.H."/>
            <person name="Matsuura K."/>
            <person name="Barry K."/>
            <person name="Labutti K."/>
            <person name="Kuo R."/>
            <person name="Ohm R.A."/>
            <person name="Bhattacharya S.S."/>
            <person name="Shirouzu T."/>
            <person name="Yoshinaga Y."/>
            <person name="Martin F.M."/>
            <person name="Grigoriev I.V."/>
            <person name="Hibbett D.S."/>
        </authorList>
    </citation>
    <scope>NUCLEOTIDE SEQUENCE [LARGE SCALE GENOMIC DNA]</scope>
    <source>
        <strain evidence="2 3">L-15889</strain>
    </source>
</reference>
<dbReference type="STRING" id="1314783.A0A165S624"/>
<dbReference type="SUPFAM" id="SSF143503">
    <property type="entry name" value="PUG domain-like"/>
    <property type="match status" value="1"/>
</dbReference>
<feature type="compositionally biased region" description="Basic and acidic residues" evidence="1">
    <location>
        <begin position="148"/>
        <end position="177"/>
    </location>
</feature>
<protein>
    <submittedName>
        <fullName evidence="2">Uncharacterized protein</fullName>
    </submittedName>
</protein>
<proteinExistence type="predicted"/>
<organism evidence="2 3">
    <name type="scientific">Daedalea quercina L-15889</name>
    <dbReference type="NCBI Taxonomy" id="1314783"/>
    <lineage>
        <taxon>Eukaryota</taxon>
        <taxon>Fungi</taxon>
        <taxon>Dikarya</taxon>
        <taxon>Basidiomycota</taxon>
        <taxon>Agaricomycotina</taxon>
        <taxon>Agaricomycetes</taxon>
        <taxon>Polyporales</taxon>
        <taxon>Fomitopsis</taxon>
    </lineage>
</organism>